<gene>
    <name evidence="1" type="ORF">OKW52_03155</name>
</gene>
<keyword evidence="2" id="KW-1185">Reference proteome</keyword>
<dbReference type="RefSeq" id="WP_264504418.1">
    <property type="nucleotide sequence ID" value="NZ_JAPDFL010000001.1"/>
</dbReference>
<name>A0ABT3GUW1_9RHOB</name>
<protein>
    <submittedName>
        <fullName evidence="1">Sulfotransferase family protein</fullName>
    </submittedName>
</protein>
<accession>A0ABT3GUW1</accession>
<proteinExistence type="predicted"/>
<evidence type="ECO:0000313" key="1">
    <source>
        <dbReference type="EMBL" id="MCW1931290.1"/>
    </source>
</evidence>
<sequence>MAYEYFVVLAEMRTGSNLLESNLNALEGIECHGELFNPFFINQPGTDTFKGISFAEREKDPWPLMMAVRAGGGRMVGFRLFHDHDRRIWDHVLADPACAKIVLTRNPLDSYVSRKIAAATNQWKLGDVKHRKQTQVTFDAADFEQHLARVQGTQIEILNLLQTTGQSAFYIGYDDANDLSVLNGLARWLGVASVITELPRALKKQNPEPLDQKLTNPQAVAQAMARIDRFDLTRTPNFEVRRGPTLPAIHAGAQVPLLFLPLRGAPEASVIDWLAALDGVPPGALPRDFDEGRLDQWRRAHPGFRSFTVLRHPLKRAYWVFQRKVLTGDFTAVREHMQRLFGASLEGGSLSLDEQRTAFKAFLRFCAASVSGQTGLQPWPMWASQAALLDGYTKVITPDLILREEELAEDLTTLARRMGRPAPELGSESEPGLPLAALIDEEITDLVRIAYRRDYDAFGFADL</sequence>
<dbReference type="Proteomes" id="UP001208938">
    <property type="component" value="Unassembled WGS sequence"/>
</dbReference>
<dbReference type="EMBL" id="JAPDFL010000001">
    <property type="protein sequence ID" value="MCW1931290.1"/>
    <property type="molecule type" value="Genomic_DNA"/>
</dbReference>
<evidence type="ECO:0000313" key="2">
    <source>
        <dbReference type="Proteomes" id="UP001208938"/>
    </source>
</evidence>
<comment type="caution">
    <text evidence="1">The sequence shown here is derived from an EMBL/GenBank/DDBJ whole genome shotgun (WGS) entry which is preliminary data.</text>
</comment>
<dbReference type="Gene3D" id="3.40.50.300">
    <property type="entry name" value="P-loop containing nucleotide triphosphate hydrolases"/>
    <property type="match status" value="1"/>
</dbReference>
<reference evidence="1 2" key="1">
    <citation type="submission" date="2022-10" db="EMBL/GenBank/DDBJ databases">
        <title>Pararhodobacter sp. nov., isolated from marine algae.</title>
        <authorList>
            <person name="Choi B.J."/>
            <person name="Kim J.M."/>
            <person name="Lee J.K."/>
            <person name="Choi D.G."/>
            <person name="Jeon C.O."/>
        </authorList>
    </citation>
    <scope>NUCLEOTIDE SEQUENCE [LARGE SCALE GENOMIC DNA]</scope>
    <source>
        <strain evidence="1 2">ZQ420</strain>
    </source>
</reference>
<dbReference type="InterPro" id="IPR027417">
    <property type="entry name" value="P-loop_NTPase"/>
</dbReference>
<dbReference type="SUPFAM" id="SSF52540">
    <property type="entry name" value="P-loop containing nucleoside triphosphate hydrolases"/>
    <property type="match status" value="1"/>
</dbReference>
<organism evidence="1 2">
    <name type="scientific">Pararhodobacter zhoushanensis</name>
    <dbReference type="NCBI Taxonomy" id="2479545"/>
    <lineage>
        <taxon>Bacteria</taxon>
        <taxon>Pseudomonadati</taxon>
        <taxon>Pseudomonadota</taxon>
        <taxon>Alphaproteobacteria</taxon>
        <taxon>Rhodobacterales</taxon>
        <taxon>Paracoccaceae</taxon>
        <taxon>Pararhodobacter</taxon>
    </lineage>
</organism>